<dbReference type="SUPFAM" id="SSF52096">
    <property type="entry name" value="ClpP/crotonase"/>
    <property type="match status" value="1"/>
</dbReference>
<dbReference type="AlphaFoldDB" id="A0A0F9E3P5"/>
<dbReference type="Gene3D" id="1.10.12.10">
    <property type="entry name" value="Lyase 2-enoyl-coa Hydratase, Chain A, domain 2"/>
    <property type="match status" value="1"/>
</dbReference>
<dbReference type="Gene3D" id="3.90.226.10">
    <property type="entry name" value="2-enoyl-CoA Hydratase, Chain A, domain 1"/>
    <property type="match status" value="1"/>
</dbReference>
<evidence type="ECO:0000256" key="1">
    <source>
        <dbReference type="ARBA" id="ARBA00023239"/>
    </source>
</evidence>
<feature type="non-terminal residue" evidence="2">
    <location>
        <position position="1"/>
    </location>
</feature>
<protein>
    <recommendedName>
        <fullName evidence="3">Enoyl-CoA hydratase</fullName>
    </recommendedName>
</protein>
<dbReference type="InterPro" id="IPR014748">
    <property type="entry name" value="Enoyl-CoA_hydra_C"/>
</dbReference>
<dbReference type="InterPro" id="IPR029045">
    <property type="entry name" value="ClpP/crotonase-like_dom_sf"/>
</dbReference>
<accession>A0A0F9E3P5</accession>
<dbReference type="PANTHER" id="PTHR11941:SF175">
    <property type="entry name" value="ENOYL-COA HYDRATASE-RELATED"/>
    <property type="match status" value="1"/>
</dbReference>
<dbReference type="GO" id="GO:0006635">
    <property type="term" value="P:fatty acid beta-oxidation"/>
    <property type="evidence" value="ECO:0007669"/>
    <property type="project" value="TreeGrafter"/>
</dbReference>
<dbReference type="Pfam" id="PF00378">
    <property type="entry name" value="ECH_1"/>
    <property type="match status" value="1"/>
</dbReference>
<proteinExistence type="predicted"/>
<name>A0A0F9E3P5_9ZZZZ</name>
<sequence>PIIAAINNVCLGGGLELAMACHIRIATDNAKLGLPEIALGIIPGFGGTQLLPRLVGRGKAIEMILTGEKVLAKDMKEIGLINLLAPADELIKEAKGLATKIAEKGFIAVSSALKAIMFASSNLPEARNEYAGSFDRGLELETSLFNKIFETEDWREGVSAFLEKLNSKINRRRNHITHNIKCIFFYKFCFASQKTCVNTLNELIYS</sequence>
<dbReference type="EMBL" id="LAZR01026473">
    <property type="protein sequence ID" value="KKL68619.1"/>
    <property type="molecule type" value="Genomic_DNA"/>
</dbReference>
<dbReference type="PANTHER" id="PTHR11941">
    <property type="entry name" value="ENOYL-COA HYDRATASE-RELATED"/>
    <property type="match status" value="1"/>
</dbReference>
<evidence type="ECO:0008006" key="3">
    <source>
        <dbReference type="Google" id="ProtNLM"/>
    </source>
</evidence>
<dbReference type="InterPro" id="IPR001753">
    <property type="entry name" value="Enoyl-CoA_hydra/iso"/>
</dbReference>
<gene>
    <name evidence="2" type="ORF">LCGC14_2123190</name>
</gene>
<dbReference type="GO" id="GO:0016829">
    <property type="term" value="F:lyase activity"/>
    <property type="evidence" value="ECO:0007669"/>
    <property type="project" value="UniProtKB-KW"/>
</dbReference>
<evidence type="ECO:0000313" key="2">
    <source>
        <dbReference type="EMBL" id="KKL68619.1"/>
    </source>
</evidence>
<dbReference type="CDD" id="cd06558">
    <property type="entry name" value="crotonase-like"/>
    <property type="match status" value="1"/>
</dbReference>
<keyword evidence="1" id="KW-0456">Lyase</keyword>
<reference evidence="2" key="1">
    <citation type="journal article" date="2015" name="Nature">
        <title>Complex archaea that bridge the gap between prokaryotes and eukaryotes.</title>
        <authorList>
            <person name="Spang A."/>
            <person name="Saw J.H."/>
            <person name="Jorgensen S.L."/>
            <person name="Zaremba-Niedzwiedzka K."/>
            <person name="Martijn J."/>
            <person name="Lind A.E."/>
            <person name="van Eijk R."/>
            <person name="Schleper C."/>
            <person name="Guy L."/>
            <person name="Ettema T.J."/>
        </authorList>
    </citation>
    <scope>NUCLEOTIDE SEQUENCE</scope>
</reference>
<organism evidence="2">
    <name type="scientific">marine sediment metagenome</name>
    <dbReference type="NCBI Taxonomy" id="412755"/>
    <lineage>
        <taxon>unclassified sequences</taxon>
        <taxon>metagenomes</taxon>
        <taxon>ecological metagenomes</taxon>
    </lineage>
</organism>
<comment type="caution">
    <text evidence="2">The sequence shown here is derived from an EMBL/GenBank/DDBJ whole genome shotgun (WGS) entry which is preliminary data.</text>
</comment>